<organism evidence="2 3">
    <name type="scientific">Ficus carica</name>
    <name type="common">Common fig</name>
    <dbReference type="NCBI Taxonomy" id="3494"/>
    <lineage>
        <taxon>Eukaryota</taxon>
        <taxon>Viridiplantae</taxon>
        <taxon>Streptophyta</taxon>
        <taxon>Embryophyta</taxon>
        <taxon>Tracheophyta</taxon>
        <taxon>Spermatophyta</taxon>
        <taxon>Magnoliopsida</taxon>
        <taxon>eudicotyledons</taxon>
        <taxon>Gunneridae</taxon>
        <taxon>Pentapetalae</taxon>
        <taxon>rosids</taxon>
        <taxon>fabids</taxon>
        <taxon>Rosales</taxon>
        <taxon>Moraceae</taxon>
        <taxon>Ficeae</taxon>
        <taxon>Ficus</taxon>
    </lineage>
</organism>
<feature type="compositionally biased region" description="Basic and acidic residues" evidence="1">
    <location>
        <begin position="100"/>
        <end position="127"/>
    </location>
</feature>
<feature type="compositionally biased region" description="Acidic residues" evidence="1">
    <location>
        <begin position="151"/>
        <end position="165"/>
    </location>
</feature>
<proteinExistence type="predicted"/>
<protein>
    <submittedName>
        <fullName evidence="2">Uncharacterized protein</fullName>
    </submittedName>
</protein>
<dbReference type="PANTHER" id="PTHR36899:SF3">
    <property type="entry name" value="F13K23.8 PROTEIN"/>
    <property type="match status" value="1"/>
</dbReference>
<dbReference type="EMBL" id="BTGU01000070">
    <property type="protein sequence ID" value="GMN57427.1"/>
    <property type="molecule type" value="Genomic_DNA"/>
</dbReference>
<name>A0AA88IYV0_FICCA</name>
<feature type="compositionally biased region" description="Acidic residues" evidence="1">
    <location>
        <begin position="193"/>
        <end position="203"/>
    </location>
</feature>
<evidence type="ECO:0000256" key="1">
    <source>
        <dbReference type="SAM" id="MobiDB-lite"/>
    </source>
</evidence>
<accession>A0AA88IYV0</accession>
<feature type="compositionally biased region" description="Acidic residues" evidence="1">
    <location>
        <begin position="70"/>
        <end position="99"/>
    </location>
</feature>
<evidence type="ECO:0000313" key="2">
    <source>
        <dbReference type="EMBL" id="GMN57427.1"/>
    </source>
</evidence>
<feature type="region of interest" description="Disordered" evidence="1">
    <location>
        <begin position="1"/>
        <end position="203"/>
    </location>
</feature>
<sequence>MTETNNQEEPALHASKRNKRDATSDVEPLDYPNKSLKLDSSDNQTPPIPDTFDGKSSATDAEIGAGPGEDGNDEEDDCEGYGSDDEEGEDDDDDDEEGDGEKSNNGEADRKGKGILRDDKGKGKLIVEEEEDDDDDDSDDDDSSDGGGSELDSDLSDDSLAEVDLDNVLPSRTRQRPVHPPPPGVFIANDLGNYDDDSDDSDA</sequence>
<reference evidence="2" key="1">
    <citation type="submission" date="2023-07" db="EMBL/GenBank/DDBJ databases">
        <title>draft genome sequence of fig (Ficus carica).</title>
        <authorList>
            <person name="Takahashi T."/>
            <person name="Nishimura K."/>
        </authorList>
    </citation>
    <scope>NUCLEOTIDE SEQUENCE</scope>
</reference>
<dbReference type="AlphaFoldDB" id="A0AA88IYV0"/>
<evidence type="ECO:0000313" key="3">
    <source>
        <dbReference type="Proteomes" id="UP001187192"/>
    </source>
</evidence>
<comment type="caution">
    <text evidence="2">The sequence shown here is derived from an EMBL/GenBank/DDBJ whole genome shotgun (WGS) entry which is preliminary data.</text>
</comment>
<feature type="compositionally biased region" description="Acidic residues" evidence="1">
    <location>
        <begin position="128"/>
        <end position="144"/>
    </location>
</feature>
<keyword evidence="3" id="KW-1185">Reference proteome</keyword>
<dbReference type="PANTHER" id="PTHR36899">
    <property type="entry name" value="OS04G0395700 PROTEIN"/>
    <property type="match status" value="1"/>
</dbReference>
<gene>
    <name evidence="2" type="ORF">TIFTF001_026541</name>
</gene>
<dbReference type="Proteomes" id="UP001187192">
    <property type="component" value="Unassembled WGS sequence"/>
</dbReference>